<keyword evidence="4" id="KW-0663">Pyridoxal phosphate</keyword>
<evidence type="ECO:0000259" key="7">
    <source>
        <dbReference type="Pfam" id="PF03711"/>
    </source>
</evidence>
<feature type="domain" description="Orn/Lys/Arg decarboxylases family 1 pyridoxal-P attachment site" evidence="6">
    <location>
        <begin position="5"/>
        <end position="345"/>
    </location>
</feature>
<dbReference type="InterPro" id="IPR015424">
    <property type="entry name" value="PyrdxlP-dep_Trfase"/>
</dbReference>
<dbReference type="Pfam" id="PF01276">
    <property type="entry name" value="OKR_DC_1"/>
    <property type="match status" value="1"/>
</dbReference>
<comment type="similarity">
    <text evidence="2">Belongs to the Orn/Lys/Arg decarboxylase class-I family.</text>
</comment>
<evidence type="ECO:0000256" key="5">
    <source>
        <dbReference type="ARBA" id="ARBA00023239"/>
    </source>
</evidence>
<keyword evidence="3" id="KW-0210">Decarboxylase</keyword>
<evidence type="ECO:0000256" key="1">
    <source>
        <dbReference type="ARBA" id="ARBA00001933"/>
    </source>
</evidence>
<protein>
    <submittedName>
        <fullName evidence="8">Arginine/lysine/ornithine decarboxylase</fullName>
    </submittedName>
</protein>
<dbReference type="RefSeq" id="WP_072892588.1">
    <property type="nucleotide sequence ID" value="NZ_FQVM01000003.1"/>
</dbReference>
<sequence>MEKIPLVKGLKKYIEEYNSPFSMPGHKQGRGFNIPSLGVDLEEIILKADLTEVDGLDNLHKPEGIIKESLEELRNLYKSEKSYFLVNGSTSGNLIMIFSSLNEGDKVLVERNCHRSIFNGIIMRKLRPIYLKNKMSSKMNVPISFDIKQLEDIINKENIKAIILTYPNYYGIGCDLKRVINLCRERNIKILIDSAHGAHFGINKNLPKNAVELGADMVVMSAHKTLPSLTQTAFLHINNKELIEKADFFVGVFSSTSPSYMFMASMDYGRAFLQYEGKSAYDKLIQRIDKLKDDISDKDYIKIIDEDFLNEDIKENNLSLDKSRIVFNLKKGFSGHKFLDYLRENRIQAEMSDDCNVVLIPTVFNTEEDFKRLTGAIKNCDLNYIKSDSKELEYLLYDIPKTIIEPYKVMDSEKKDVLIEEACGFICADNIVPYPPGVPFIMMGEQIEKRHIEVINNLIKMGVTILGINNNYIKIVEEQV</sequence>
<dbReference type="Gene3D" id="3.40.640.10">
    <property type="entry name" value="Type I PLP-dependent aspartate aminotransferase-like (Major domain)"/>
    <property type="match status" value="1"/>
</dbReference>
<dbReference type="AlphaFoldDB" id="A0A1M4TLY0"/>
<name>A0A1M4TLY0_9CLOT</name>
<feature type="domain" description="Orn/Lys/Arg decarboxylase C-terminal" evidence="7">
    <location>
        <begin position="408"/>
        <end position="456"/>
    </location>
</feature>
<dbReference type="PANTHER" id="PTHR43277">
    <property type="entry name" value="ARGININE DECARBOXYLASE"/>
    <property type="match status" value="1"/>
</dbReference>
<dbReference type="InterPro" id="IPR008286">
    <property type="entry name" value="Prn/Lys/Arg_de-COase_C"/>
</dbReference>
<dbReference type="InterPro" id="IPR052357">
    <property type="entry name" value="Orn_Lys_Arg_decarboxylase-I"/>
</dbReference>
<evidence type="ECO:0000256" key="3">
    <source>
        <dbReference type="ARBA" id="ARBA00022793"/>
    </source>
</evidence>
<dbReference type="SUPFAM" id="SSF55904">
    <property type="entry name" value="Ornithine decarboxylase C-terminal domain"/>
    <property type="match status" value="1"/>
</dbReference>
<evidence type="ECO:0000313" key="9">
    <source>
        <dbReference type="Proteomes" id="UP000184035"/>
    </source>
</evidence>
<dbReference type="Pfam" id="PF03711">
    <property type="entry name" value="OKR_DC_1_C"/>
    <property type="match status" value="1"/>
</dbReference>
<comment type="cofactor">
    <cofactor evidence="1">
        <name>pyridoxal 5'-phosphate</name>
        <dbReference type="ChEBI" id="CHEBI:597326"/>
    </cofactor>
</comment>
<evidence type="ECO:0000256" key="4">
    <source>
        <dbReference type="ARBA" id="ARBA00022898"/>
    </source>
</evidence>
<dbReference type="SUPFAM" id="SSF53383">
    <property type="entry name" value="PLP-dependent transferases"/>
    <property type="match status" value="1"/>
</dbReference>
<dbReference type="InterPro" id="IPR000310">
    <property type="entry name" value="Orn/Lys/Arg_deCO2ase_major_dom"/>
</dbReference>
<reference evidence="8 9" key="1">
    <citation type="submission" date="2016-11" db="EMBL/GenBank/DDBJ databases">
        <authorList>
            <person name="Jaros S."/>
            <person name="Januszkiewicz K."/>
            <person name="Wedrychowicz H."/>
        </authorList>
    </citation>
    <scope>NUCLEOTIDE SEQUENCE [LARGE SCALE GENOMIC DNA]</scope>
    <source>
        <strain evidence="8 9">DSM 2631</strain>
    </source>
</reference>
<dbReference type="OrthoDB" id="9815233at2"/>
<dbReference type="STRING" id="1533.SAMN05443638_10310"/>
<dbReference type="PANTHER" id="PTHR43277:SF4">
    <property type="entry name" value="ARGININE DECARBOXYLASE"/>
    <property type="match status" value="1"/>
</dbReference>
<evidence type="ECO:0000259" key="6">
    <source>
        <dbReference type="Pfam" id="PF01276"/>
    </source>
</evidence>
<organism evidence="8 9">
    <name type="scientific">Clostridium fallax</name>
    <dbReference type="NCBI Taxonomy" id="1533"/>
    <lineage>
        <taxon>Bacteria</taxon>
        <taxon>Bacillati</taxon>
        <taxon>Bacillota</taxon>
        <taxon>Clostridia</taxon>
        <taxon>Eubacteriales</taxon>
        <taxon>Clostridiaceae</taxon>
        <taxon>Clostridium</taxon>
    </lineage>
</organism>
<dbReference type="InterPro" id="IPR036633">
    <property type="entry name" value="Prn/Lys/Arg_de-COase_C_sf"/>
</dbReference>
<dbReference type="Gene3D" id="3.90.105.10">
    <property type="entry name" value="Molybdopterin biosynthesis moea protein, domain 2"/>
    <property type="match status" value="1"/>
</dbReference>
<dbReference type="Proteomes" id="UP000184035">
    <property type="component" value="Unassembled WGS sequence"/>
</dbReference>
<keyword evidence="9" id="KW-1185">Reference proteome</keyword>
<evidence type="ECO:0000256" key="2">
    <source>
        <dbReference type="ARBA" id="ARBA00010671"/>
    </source>
</evidence>
<evidence type="ECO:0000313" key="8">
    <source>
        <dbReference type="EMBL" id="SHE45406.1"/>
    </source>
</evidence>
<keyword evidence="5" id="KW-0456">Lyase</keyword>
<accession>A0A1M4TLY0</accession>
<dbReference type="InterPro" id="IPR015421">
    <property type="entry name" value="PyrdxlP-dep_Trfase_major"/>
</dbReference>
<proteinExistence type="inferred from homology"/>
<gene>
    <name evidence="8" type="ORF">SAMN05443638_10310</name>
</gene>
<dbReference type="GO" id="GO:0016831">
    <property type="term" value="F:carboxy-lyase activity"/>
    <property type="evidence" value="ECO:0007669"/>
    <property type="project" value="UniProtKB-KW"/>
</dbReference>
<dbReference type="EMBL" id="FQVM01000003">
    <property type="protein sequence ID" value="SHE45406.1"/>
    <property type="molecule type" value="Genomic_DNA"/>
</dbReference>